<dbReference type="RefSeq" id="WP_117527596.1">
    <property type="nucleotide sequence ID" value="NZ_JAQENQ010000013.1"/>
</dbReference>
<reference evidence="3 4" key="1">
    <citation type="submission" date="2018-08" db="EMBL/GenBank/DDBJ databases">
        <title>A genome reference for cultivated species of the human gut microbiota.</title>
        <authorList>
            <person name="Zou Y."/>
            <person name="Xue W."/>
            <person name="Luo G."/>
        </authorList>
    </citation>
    <scope>NUCLEOTIDE SEQUENCE [LARGE SCALE GENOMIC DNA]</scope>
    <source>
        <strain evidence="3 4">AF45-17</strain>
    </source>
</reference>
<feature type="domain" description="DUF5717" evidence="2">
    <location>
        <begin position="1"/>
        <end position="869"/>
    </location>
</feature>
<dbReference type="Proteomes" id="UP000260773">
    <property type="component" value="Unassembled WGS sequence"/>
</dbReference>
<evidence type="ECO:0000259" key="1">
    <source>
        <dbReference type="Pfam" id="PF18983"/>
    </source>
</evidence>
<evidence type="ECO:0000259" key="2">
    <source>
        <dbReference type="Pfam" id="PF18984"/>
    </source>
</evidence>
<protein>
    <recommendedName>
        <fullName evidence="5">DUF5717 domain-containing protein</fullName>
    </recommendedName>
</protein>
<evidence type="ECO:0000313" key="3">
    <source>
        <dbReference type="EMBL" id="RGB80704.1"/>
    </source>
</evidence>
<evidence type="ECO:0008006" key="5">
    <source>
        <dbReference type="Google" id="ProtNLM"/>
    </source>
</evidence>
<name>A0A3E2TPY7_9FIRM</name>
<dbReference type="Pfam" id="PF18984">
    <property type="entry name" value="DUF5717_N"/>
    <property type="match status" value="1"/>
</dbReference>
<dbReference type="InterPro" id="IPR043774">
    <property type="entry name" value="DUF5717_C"/>
</dbReference>
<gene>
    <name evidence="3" type="ORF">DW070_05295</name>
</gene>
<organism evidence="3 4">
    <name type="scientific">Coprococcus catus</name>
    <dbReference type="NCBI Taxonomy" id="116085"/>
    <lineage>
        <taxon>Bacteria</taxon>
        <taxon>Bacillati</taxon>
        <taxon>Bacillota</taxon>
        <taxon>Clostridia</taxon>
        <taxon>Lachnospirales</taxon>
        <taxon>Lachnospiraceae</taxon>
        <taxon>Coprococcus</taxon>
    </lineage>
</organism>
<dbReference type="Pfam" id="PF18983">
    <property type="entry name" value="DUF5717"/>
    <property type="match status" value="1"/>
</dbReference>
<sequence>MKEKIQLLSRGVFEYENPEIEVSEKEIALEVEAGSHYSGTIQLNSRNHIEIRAMIFSSNKWMQCLESTVIGTTGCIHYVFDTQALETGEVCEGCFYIVSNGGEITIPYRVKVCAPFCDSSMGPMNDLDQFASLARDNWSEALKIFKTPEFGRVFLHNKKNRRIYAALIKGSDMSLAMEEFLCTVKRKQAVQMSVSQDLIEFDNLEHPVSEHLLIEKNQWGHVNIHVSTEGDFLSVYKKTVTDEDFLGSYYQLEYNIVPGMHTVASGKIILETLNQRIVVPVCCRREKARDVDFIERKTLKASWIHLCRLYLKYALHQIDRNQMIGYAREDINGCLNNSRDILFKVVEADFLREEGKNEEAQKVLDGINGRELRYRSAVAYSYFLYVNALCRQDEHYTEYVRDSIQFYEEGQYHDRWELVYMLMKLDAREEQHQLKVLRQTKALYDRHLMGGLMYLEAVKIINKDPSLIREMGAFEISLFLWGIRHDCLNRETIFRFADLVLRMHVYHGQCLHAMIEMCSLYETKNLLSAVLHLLILGEKKDPIYHQWYQLGIKSSIKMQGLFEYYMATLDMKNCRELPVPVLIYFQYDNRLQLKQKAFLFRYVIEHEQWLGKLFEAYDGIIKAFTFEQLQKGVINEDIAVLYHHYLTKEAMTPHVVKAMPAIIFKHHIHCDHPGIVGVIIDYSELGEEKYYPLDQGDAYVDLYMDDYRIVLVDTRGGRYMSTIPYTIDRLMDAGRYIRICYEQGRDNKMLVLNRSERALKYQMMDDVSIETYKCVLSLPDVSRHYQKTILKNLIDYYYDNYEGETLEKYLLQLDIQLLGHSERSHIIEYFIQRGLFDKAYEAIREYGYEGIQDKRIMRLCSRVIREKNFAKDELLVELAYFAFSNGKYDETILQYLIMFYAGTTEQLYAIWKAAGDFEVPAEQLEERLLCEILFTENHVAEGCDVFVSYYHTHPGHRLIRAFLGYYGYHYLVHGQTSGEKIFQIMEIELDQVENARDVCALALLQYYSEADHVEPEFYEKLQQEVAAFMDKGILLPFFRKYAGNAEVPEELADFLYAEYHTSPKAAVTIHYRLHQEFETEWINEPMRHILGGIFIRTFRLFAGEKIEYYISEQDENGEKTGEKHLLQREEAMDAWPETGVELLNRMNHAIQTEDSQAVNEMICSYERINEMTEQLFELK</sequence>
<dbReference type="EMBL" id="QVEP01000009">
    <property type="protein sequence ID" value="RGB80704.1"/>
    <property type="molecule type" value="Genomic_DNA"/>
</dbReference>
<dbReference type="AlphaFoldDB" id="A0A3E2TPY7"/>
<evidence type="ECO:0000313" key="4">
    <source>
        <dbReference type="Proteomes" id="UP000260773"/>
    </source>
</evidence>
<comment type="caution">
    <text evidence="3">The sequence shown here is derived from an EMBL/GenBank/DDBJ whole genome shotgun (WGS) entry which is preliminary data.</text>
</comment>
<proteinExistence type="predicted"/>
<feature type="domain" description="DUF5717" evidence="1">
    <location>
        <begin position="872"/>
        <end position="1176"/>
    </location>
</feature>
<dbReference type="InterPro" id="IPR043775">
    <property type="entry name" value="DUF5717_N"/>
</dbReference>
<accession>A0A3E2TPY7</accession>